<dbReference type="EMBL" id="NDXW01000001">
    <property type="protein sequence ID" value="RDH42264.1"/>
    <property type="molecule type" value="Genomic_DNA"/>
</dbReference>
<evidence type="ECO:0000313" key="3">
    <source>
        <dbReference type="Proteomes" id="UP000257039"/>
    </source>
</evidence>
<gene>
    <name evidence="2" type="ORF">B9G39_01730</name>
</gene>
<protein>
    <submittedName>
        <fullName evidence="2">Uncharacterized protein</fullName>
    </submittedName>
</protein>
<evidence type="ECO:0000313" key="2">
    <source>
        <dbReference type="EMBL" id="RDH42264.1"/>
    </source>
</evidence>
<dbReference type="Proteomes" id="UP000257039">
    <property type="component" value="Unassembled WGS sequence"/>
</dbReference>
<name>A0A4P9VIS8_9GAMM</name>
<organism evidence="2 3">
    <name type="scientific">Zooshikella ganghwensis</name>
    <dbReference type="NCBI Taxonomy" id="202772"/>
    <lineage>
        <taxon>Bacteria</taxon>
        <taxon>Pseudomonadati</taxon>
        <taxon>Pseudomonadota</taxon>
        <taxon>Gammaproteobacteria</taxon>
        <taxon>Oceanospirillales</taxon>
        <taxon>Zooshikellaceae</taxon>
        <taxon>Zooshikella</taxon>
    </lineage>
</organism>
<keyword evidence="1" id="KW-0732">Signal</keyword>
<dbReference type="RefSeq" id="WP_094785791.1">
    <property type="nucleotide sequence ID" value="NZ_NDXW01000001.1"/>
</dbReference>
<dbReference type="AlphaFoldDB" id="A0A4P9VIS8"/>
<keyword evidence="3" id="KW-1185">Reference proteome</keyword>
<sequence>MRYKSQILLVTFLSVNCLLLTACGGGSKNYRPVGASQPKNTTVQQTTIKAGSSSVAIKVDPKAKTTATPEKSTEKKTYYIRPGQHVPQSRSTYTPSPTSRTPINYQSGNNIIISKIAKTVGIHCVRQELTHSRYLDSKQPASRQTFCTYKFPEHCGGNRFSLIESGIRKILIYHDLKSNLNVLDSISLTPSSRAGIWHADDHVASTAQNVSSLFDSASADQIRLVGTLVEPTTQQRQYLTKRYAKAVSETSRCF</sequence>
<comment type="caution">
    <text evidence="2">The sequence shown here is derived from an EMBL/GenBank/DDBJ whole genome shotgun (WGS) entry which is preliminary data.</text>
</comment>
<evidence type="ECO:0000256" key="1">
    <source>
        <dbReference type="SAM" id="SignalP"/>
    </source>
</evidence>
<feature type="signal peptide" evidence="1">
    <location>
        <begin position="1"/>
        <end position="22"/>
    </location>
</feature>
<feature type="chain" id="PRO_5020236490" evidence="1">
    <location>
        <begin position="23"/>
        <end position="254"/>
    </location>
</feature>
<accession>A0A4P9VIS8</accession>
<reference evidence="2 3" key="1">
    <citation type="submission" date="2017-04" db="EMBL/GenBank/DDBJ databases">
        <title>Draft genome sequence of Zooshikella ganghwensis VG4 isolated from Red Sea sediments.</title>
        <authorList>
            <person name="Rehman Z."/>
            <person name="Alam I."/>
            <person name="Kamau A."/>
            <person name="Bajic V."/>
            <person name="Leiknes T."/>
        </authorList>
    </citation>
    <scope>NUCLEOTIDE SEQUENCE [LARGE SCALE GENOMIC DNA]</scope>
    <source>
        <strain evidence="2 3">VG4</strain>
    </source>
</reference>
<dbReference type="PROSITE" id="PS51257">
    <property type="entry name" value="PROKAR_LIPOPROTEIN"/>
    <property type="match status" value="1"/>
</dbReference>
<proteinExistence type="predicted"/>